<evidence type="ECO:0000256" key="3">
    <source>
        <dbReference type="SAM" id="Coils"/>
    </source>
</evidence>
<dbReference type="GO" id="GO:0070840">
    <property type="term" value="F:dynein complex binding"/>
    <property type="evidence" value="ECO:0007669"/>
    <property type="project" value="InterPro"/>
</dbReference>
<dbReference type="Gene3D" id="6.10.250.2470">
    <property type="match status" value="1"/>
</dbReference>
<keyword evidence="6" id="KW-1185">Reference proteome</keyword>
<evidence type="ECO:0000256" key="4">
    <source>
        <dbReference type="SAM" id="MobiDB-lite"/>
    </source>
</evidence>
<feature type="coiled-coil region" evidence="3">
    <location>
        <begin position="182"/>
        <end position="294"/>
    </location>
</feature>
<dbReference type="GO" id="GO:0034452">
    <property type="term" value="F:dynactin binding"/>
    <property type="evidence" value="ECO:0007669"/>
    <property type="project" value="TreeGrafter"/>
</dbReference>
<protein>
    <submittedName>
        <fullName evidence="5">BICD2</fullName>
    </submittedName>
</protein>
<comment type="caution">
    <text evidence="5">The sequence shown here is derived from an EMBL/GenBank/DDBJ whole genome shotgun (WGS) entry which is preliminary data.</text>
</comment>
<evidence type="ECO:0000256" key="1">
    <source>
        <dbReference type="ARBA" id="ARBA00010061"/>
    </source>
</evidence>
<accession>A0A8E0S3P0</accession>
<dbReference type="AlphaFoldDB" id="A0A8E0S3P0"/>
<feature type="region of interest" description="Disordered" evidence="4">
    <location>
        <begin position="412"/>
        <end position="433"/>
    </location>
</feature>
<sequence length="468" mass="51729">MEAEKNELNRLLEEAQRSLELANSEASNKQERINGLLAQLDAIMSVRSEADEEFERKEAENDPPALELAVPGGHNAKDIMAESTLSVLLQVTELAERLQIPLRLDHKESPDVSVTSDVNTDDEGDRLVMHLAPVDSPNSEILSNAVDLQLVMANHLRHLLCSFSEKYTQVIKKSTGQVSMDLEEAQREIVKLKASVEVKREQVTMLRNMLRTNTTTAETALANLKQKYEKEKHMVTATMQSLRDELAVLKEESAKNVSLRTIYSQRYEEFAAQIDQMQQKLLYAENERRTLNSLLRLAIHQKLDLTQRLEDIEVKQEERGYFQQQQHNPGPHTAIPASYGIPQAQHPAVRCANSLLPNPVHPQPYVLGNHPVGAPPFSPPEPSGVGRASAVADAGAGGVHQTSGLPVHRTILSPQHTTSPNSHSGAKFTSSGPDRSKVIQLIVLSLVLGSCISLDSPMVIRGGSFLVF</sequence>
<reference evidence="5" key="1">
    <citation type="submission" date="2019-05" db="EMBL/GenBank/DDBJ databases">
        <title>Annotation for the trematode Fasciolopsis buski.</title>
        <authorList>
            <person name="Choi Y.-J."/>
        </authorList>
    </citation>
    <scope>NUCLEOTIDE SEQUENCE</scope>
    <source>
        <strain evidence="5">HT</strain>
        <tissue evidence="5">Whole worm</tissue>
    </source>
</reference>
<dbReference type="GO" id="GO:0070507">
    <property type="term" value="P:regulation of microtubule cytoskeleton organization"/>
    <property type="evidence" value="ECO:0007669"/>
    <property type="project" value="TreeGrafter"/>
</dbReference>
<feature type="coiled-coil region" evidence="3">
    <location>
        <begin position="1"/>
        <end position="39"/>
    </location>
</feature>
<dbReference type="PANTHER" id="PTHR31233:SF6">
    <property type="entry name" value="PROTEIN BICAUDAL D"/>
    <property type="match status" value="1"/>
</dbReference>
<evidence type="ECO:0000313" key="6">
    <source>
        <dbReference type="Proteomes" id="UP000728185"/>
    </source>
</evidence>
<dbReference type="OrthoDB" id="6245014at2759"/>
<dbReference type="GO" id="GO:0008093">
    <property type="term" value="F:cytoskeletal anchor activity"/>
    <property type="evidence" value="ECO:0007669"/>
    <property type="project" value="InterPro"/>
</dbReference>
<dbReference type="GO" id="GO:0072393">
    <property type="term" value="P:microtubule anchoring at microtubule organizing center"/>
    <property type="evidence" value="ECO:0007669"/>
    <property type="project" value="TreeGrafter"/>
</dbReference>
<dbReference type="Proteomes" id="UP000728185">
    <property type="component" value="Unassembled WGS sequence"/>
</dbReference>
<dbReference type="GO" id="GO:0005794">
    <property type="term" value="C:Golgi apparatus"/>
    <property type="evidence" value="ECO:0007669"/>
    <property type="project" value="TreeGrafter"/>
</dbReference>
<organism evidence="5 6">
    <name type="scientific">Fasciolopsis buskii</name>
    <dbReference type="NCBI Taxonomy" id="27845"/>
    <lineage>
        <taxon>Eukaryota</taxon>
        <taxon>Metazoa</taxon>
        <taxon>Spiralia</taxon>
        <taxon>Lophotrochozoa</taxon>
        <taxon>Platyhelminthes</taxon>
        <taxon>Trematoda</taxon>
        <taxon>Digenea</taxon>
        <taxon>Plagiorchiida</taxon>
        <taxon>Echinostomata</taxon>
        <taxon>Echinostomatoidea</taxon>
        <taxon>Fasciolidae</taxon>
        <taxon>Fasciolopsis</taxon>
    </lineage>
</organism>
<dbReference type="InterPro" id="IPR018477">
    <property type="entry name" value="BICD"/>
</dbReference>
<name>A0A8E0S3P0_9TREM</name>
<keyword evidence="2 3" id="KW-0175">Coiled coil</keyword>
<evidence type="ECO:0000313" key="5">
    <source>
        <dbReference type="EMBL" id="KAA0195689.1"/>
    </source>
</evidence>
<proteinExistence type="inferred from homology"/>
<gene>
    <name evidence="5" type="ORF">FBUS_02793</name>
</gene>
<dbReference type="Pfam" id="PF09730">
    <property type="entry name" value="BicD"/>
    <property type="match status" value="1"/>
</dbReference>
<dbReference type="EMBL" id="LUCM01003505">
    <property type="protein sequence ID" value="KAA0195689.1"/>
    <property type="molecule type" value="Genomic_DNA"/>
</dbReference>
<dbReference type="GO" id="GO:0005829">
    <property type="term" value="C:cytosol"/>
    <property type="evidence" value="ECO:0007669"/>
    <property type="project" value="TreeGrafter"/>
</dbReference>
<comment type="similarity">
    <text evidence="1">Belongs to the BicD family.</text>
</comment>
<evidence type="ECO:0000256" key="2">
    <source>
        <dbReference type="ARBA" id="ARBA00023054"/>
    </source>
</evidence>
<dbReference type="PANTHER" id="PTHR31233">
    <property type="entry name" value="BICAUDAL D FAMILY MEMBER"/>
    <property type="match status" value="1"/>
</dbReference>